<dbReference type="GO" id="GO:0006396">
    <property type="term" value="P:RNA processing"/>
    <property type="evidence" value="ECO:0007669"/>
    <property type="project" value="InterPro"/>
</dbReference>
<dbReference type="GO" id="GO:0008173">
    <property type="term" value="F:RNA methyltransferase activity"/>
    <property type="evidence" value="ECO:0007669"/>
    <property type="project" value="InterPro"/>
</dbReference>
<evidence type="ECO:0000256" key="1">
    <source>
        <dbReference type="ARBA" id="ARBA00007228"/>
    </source>
</evidence>
<comment type="similarity">
    <text evidence="1">Belongs to the class IV-like SAM-binding methyltransferase superfamily. RNA methyltransferase TrmH family.</text>
</comment>
<dbReference type="PANTHER" id="PTHR46429">
    <property type="entry name" value="23S RRNA (GUANOSINE-2'-O-)-METHYLTRANSFERASE RLMB"/>
    <property type="match status" value="1"/>
</dbReference>
<dbReference type="AlphaFoldDB" id="A0A2K1P130"/>
<protein>
    <submittedName>
        <fullName evidence="5">RNA methyltransferase</fullName>
    </submittedName>
</protein>
<proteinExistence type="inferred from homology"/>
<evidence type="ECO:0000313" key="6">
    <source>
        <dbReference type="Proteomes" id="UP000236434"/>
    </source>
</evidence>
<dbReference type="NCBIfam" id="TIGR00186">
    <property type="entry name" value="rRNA_methyl_3"/>
    <property type="match status" value="1"/>
</dbReference>
<dbReference type="FunFam" id="3.40.1280.10:FF:000008">
    <property type="entry name" value="Group 3 RNA methyltransferase TrmH"/>
    <property type="match status" value="1"/>
</dbReference>
<dbReference type="InterPro" id="IPR029028">
    <property type="entry name" value="Alpha/beta_knot_MTases"/>
</dbReference>
<accession>A0A2K1P130</accession>
<dbReference type="GO" id="GO:0005829">
    <property type="term" value="C:cytosol"/>
    <property type="evidence" value="ECO:0007669"/>
    <property type="project" value="TreeGrafter"/>
</dbReference>
<dbReference type="InterPro" id="IPR029026">
    <property type="entry name" value="tRNA_m1G_MTases_N"/>
</dbReference>
<dbReference type="Pfam" id="PF00588">
    <property type="entry name" value="SpoU_methylase"/>
    <property type="match status" value="1"/>
</dbReference>
<dbReference type="Pfam" id="PF08032">
    <property type="entry name" value="SpoU_sub_bind"/>
    <property type="match status" value="1"/>
</dbReference>
<dbReference type="InterPro" id="IPR029064">
    <property type="entry name" value="Ribosomal_eL30-like_sf"/>
</dbReference>
<sequence>MYLYGKNILKEIIETRYPVKHIFFSSSKTERGSLKKIVEDVANLGYSYSFSSNEVLEKMALTNKHQGIIIDIGNDFKYENLDIIEGKENLFLVILDQIQDPHNFGAIVRTSVAAGVDAIIIPTDNAVEVTPVVIKVSSGQIFKIPIIKATNLSNTIETLKKENVWVYGADVEGKPYYEIDWQGNICLVFGNEGNGIRKNVKNHCDQLISIPMLNNVESLNVSVSAGIILFEAKKQRIFNKPL</sequence>
<dbReference type="GO" id="GO:0003723">
    <property type="term" value="F:RNA binding"/>
    <property type="evidence" value="ECO:0007669"/>
    <property type="project" value="InterPro"/>
</dbReference>
<evidence type="ECO:0000256" key="2">
    <source>
        <dbReference type="ARBA" id="ARBA00022603"/>
    </source>
</evidence>
<dbReference type="Gene3D" id="3.30.1330.30">
    <property type="match status" value="1"/>
</dbReference>
<reference evidence="5 6" key="1">
    <citation type="submission" date="2013-12" db="EMBL/GenBank/DDBJ databases">
        <title>Comparative genomics of Petrotoga isolates.</title>
        <authorList>
            <person name="Nesbo C.L."/>
            <person name="Charchuk R."/>
            <person name="Chow K."/>
        </authorList>
    </citation>
    <scope>NUCLEOTIDE SEQUENCE [LARGE SCALE GENOMIC DNA]</scope>
    <source>
        <strain evidence="5 6">DSM 13574</strain>
    </source>
</reference>
<evidence type="ECO:0000313" key="5">
    <source>
        <dbReference type="EMBL" id="PNR96489.1"/>
    </source>
</evidence>
<keyword evidence="2 5" id="KW-0489">Methyltransferase</keyword>
<evidence type="ECO:0000256" key="3">
    <source>
        <dbReference type="ARBA" id="ARBA00022679"/>
    </source>
</evidence>
<name>A0A2K1P130_9BACT</name>
<dbReference type="InterPro" id="IPR013123">
    <property type="entry name" value="SpoU_subst-bd"/>
</dbReference>
<keyword evidence="3 5" id="KW-0808">Transferase</keyword>
<dbReference type="SMART" id="SM00967">
    <property type="entry name" value="SpoU_sub_bind"/>
    <property type="match status" value="1"/>
</dbReference>
<organism evidence="5 6">
    <name type="scientific">Petrotoga olearia DSM 13574</name>
    <dbReference type="NCBI Taxonomy" id="1122955"/>
    <lineage>
        <taxon>Bacteria</taxon>
        <taxon>Thermotogati</taxon>
        <taxon>Thermotogota</taxon>
        <taxon>Thermotogae</taxon>
        <taxon>Petrotogales</taxon>
        <taxon>Petrotogaceae</taxon>
        <taxon>Petrotoga</taxon>
    </lineage>
</organism>
<dbReference type="InterPro" id="IPR004441">
    <property type="entry name" value="rRNA_MeTrfase_TrmH"/>
</dbReference>
<dbReference type="Proteomes" id="UP000236434">
    <property type="component" value="Unassembled WGS sequence"/>
</dbReference>
<comment type="caution">
    <text evidence="5">The sequence shown here is derived from an EMBL/GenBank/DDBJ whole genome shotgun (WGS) entry which is preliminary data.</text>
</comment>
<gene>
    <name evidence="5" type="ORF">X929_05320</name>
</gene>
<dbReference type="SUPFAM" id="SSF55315">
    <property type="entry name" value="L30e-like"/>
    <property type="match status" value="1"/>
</dbReference>
<dbReference type="EMBL" id="AZRL01000012">
    <property type="protein sequence ID" value="PNR96489.1"/>
    <property type="molecule type" value="Genomic_DNA"/>
</dbReference>
<dbReference type="RefSeq" id="WP_103066981.1">
    <property type="nucleotide sequence ID" value="NZ_AZRL01000012.1"/>
</dbReference>
<dbReference type="CDD" id="cd18103">
    <property type="entry name" value="SpoU-like_RlmB"/>
    <property type="match status" value="1"/>
</dbReference>
<dbReference type="Gene3D" id="3.40.1280.10">
    <property type="match status" value="1"/>
</dbReference>
<feature type="domain" description="RNA 2-O ribose methyltransferase substrate binding" evidence="4">
    <location>
        <begin position="2"/>
        <end position="78"/>
    </location>
</feature>
<dbReference type="PANTHER" id="PTHR46429:SF1">
    <property type="entry name" value="23S RRNA (GUANOSINE-2'-O-)-METHYLTRANSFERASE RLMB"/>
    <property type="match status" value="1"/>
</dbReference>
<dbReference type="OrthoDB" id="9794400at2"/>
<dbReference type="InterPro" id="IPR001537">
    <property type="entry name" value="SpoU_MeTrfase"/>
</dbReference>
<dbReference type="SUPFAM" id="SSF75217">
    <property type="entry name" value="alpha/beta knot"/>
    <property type="match status" value="1"/>
</dbReference>
<dbReference type="GO" id="GO:0032259">
    <property type="term" value="P:methylation"/>
    <property type="evidence" value="ECO:0007669"/>
    <property type="project" value="UniProtKB-KW"/>
</dbReference>
<evidence type="ECO:0000259" key="4">
    <source>
        <dbReference type="SMART" id="SM00967"/>
    </source>
</evidence>